<feature type="transmembrane region" description="Helical" evidence="1">
    <location>
        <begin position="64"/>
        <end position="84"/>
    </location>
</feature>
<evidence type="ECO:0000313" key="2">
    <source>
        <dbReference type="EMBL" id="CBW27943.1"/>
    </source>
</evidence>
<dbReference type="KEGG" id="bmx:BMS_3190"/>
<evidence type="ECO:0000256" key="1">
    <source>
        <dbReference type="SAM" id="Phobius"/>
    </source>
</evidence>
<reference evidence="3" key="1">
    <citation type="journal article" date="2013" name="ISME J.">
        <title>A small predatory core genome in the divergent marine Bacteriovorax marinus SJ and the terrestrial Bdellovibrio bacteriovorus.</title>
        <authorList>
            <person name="Crossman L.C."/>
            <person name="Chen H."/>
            <person name="Cerdeno-Tarraga A.M."/>
            <person name="Brooks K."/>
            <person name="Quail M.A."/>
            <person name="Pineiro S.A."/>
            <person name="Hobley L."/>
            <person name="Sockett R.E."/>
            <person name="Bentley S.D."/>
            <person name="Parkhill J."/>
            <person name="Williams H.N."/>
            <person name="Stine O.C."/>
        </authorList>
    </citation>
    <scope>NUCLEOTIDE SEQUENCE [LARGE SCALE GENOMIC DNA]</scope>
    <source>
        <strain evidence="3">ATCC BAA-682 / DSM 15412 / SJ</strain>
    </source>
</reference>
<dbReference type="HOGENOM" id="CLU_1832382_0_0_7"/>
<dbReference type="AlphaFoldDB" id="E1X007"/>
<dbReference type="Proteomes" id="UP000008963">
    <property type="component" value="Chromosome"/>
</dbReference>
<name>E1X007_HALMS</name>
<keyword evidence="1" id="KW-0472">Membrane</keyword>
<feature type="transmembrane region" description="Helical" evidence="1">
    <location>
        <begin position="9"/>
        <end position="27"/>
    </location>
</feature>
<accession>E1X007</accession>
<keyword evidence="1" id="KW-0812">Transmembrane</keyword>
<keyword evidence="1" id="KW-1133">Transmembrane helix</keyword>
<feature type="transmembrane region" description="Helical" evidence="1">
    <location>
        <begin position="33"/>
        <end position="52"/>
    </location>
</feature>
<keyword evidence="3" id="KW-1185">Reference proteome</keyword>
<sequence length="140" mass="16703">MELNRENKYLVTYLVALFFLTLILWFINLSFQTLNYIILGFCWSFTIHAPSLRERLELKKYKFSLLRFVFGVDNFLVSLSSKFYLRIFLRSIPPIIISFLCFLISMKGIFMASLIGGLYFELIFQRKRLLKLIKFRTEGL</sequence>
<evidence type="ECO:0000313" key="3">
    <source>
        <dbReference type="Proteomes" id="UP000008963"/>
    </source>
</evidence>
<proteinExistence type="predicted"/>
<organism evidence="2 3">
    <name type="scientific">Halobacteriovorax marinus (strain ATCC BAA-682 / DSM 15412 / SJ)</name>
    <name type="common">Bacteriovorax marinus</name>
    <dbReference type="NCBI Taxonomy" id="862908"/>
    <lineage>
        <taxon>Bacteria</taxon>
        <taxon>Pseudomonadati</taxon>
        <taxon>Bdellovibrionota</taxon>
        <taxon>Bacteriovoracia</taxon>
        <taxon>Bacteriovoracales</taxon>
        <taxon>Halobacteriovoraceae</taxon>
        <taxon>Halobacteriovorax</taxon>
    </lineage>
</organism>
<feature type="transmembrane region" description="Helical" evidence="1">
    <location>
        <begin position="96"/>
        <end position="124"/>
    </location>
</feature>
<dbReference type="EMBL" id="FQ312005">
    <property type="protein sequence ID" value="CBW27943.1"/>
    <property type="molecule type" value="Genomic_DNA"/>
</dbReference>
<gene>
    <name evidence="2" type="ordered locus">BMS_3190</name>
</gene>
<dbReference type="PATRIC" id="fig|862908.3.peg.3049"/>
<protein>
    <submittedName>
        <fullName evidence="2">Membrane protein</fullName>
    </submittedName>
</protein>